<evidence type="ECO:0000313" key="9">
    <source>
        <dbReference type="Proteomes" id="UP000475862"/>
    </source>
</evidence>
<dbReference type="InterPro" id="IPR023795">
    <property type="entry name" value="Serpin_CS"/>
</dbReference>
<dbReference type="Gene3D" id="3.30.497.10">
    <property type="entry name" value="Antithrombin, subunit I, domain 2"/>
    <property type="match status" value="1"/>
</dbReference>
<protein>
    <recommendedName>
        <fullName evidence="7">Serpin domain-containing protein</fullName>
    </recommendedName>
</protein>
<feature type="transmembrane region" description="Helical" evidence="6">
    <location>
        <begin position="362"/>
        <end position="380"/>
    </location>
</feature>
<evidence type="ECO:0000256" key="4">
    <source>
        <dbReference type="RuleBase" id="RU000411"/>
    </source>
</evidence>
<sequence>MSDDPKNMALATNLEALSLANHDFSFSLYKELAKTEKGNIFYSPFSIHVIMFMASVGAASKTFDEMIATIHLNKTTHSLEAYRNLLEDLISENDNLKLATGMFVDTAFNVKDSFVENSKKYLKSSMEKLNFKKDPEQQRQYLNNWVLNKTNNKIKDLFPKDSINQATALVLANAVHFKSGWAHTFNDAEDDSFYLTPNNKVTVKMMTLRHDLQYYHDSDLKFAALELPYEHHAFKMMILLPDAKDGLQELENNFSKINLHDISKKMTQYHVTVKLPRFKLEHSLQLEDVLSNLGCPTMFTRAANFSNIVESGDLFVSKVLHKAYVDVNEKGTEAAAATGMKIRMKRSLIMNEHKDFIVDHPFIFFILTASCSVIFVGRMTKIDSLAHLIKEEL</sequence>
<evidence type="ECO:0000259" key="7">
    <source>
        <dbReference type="SMART" id="SM00093"/>
    </source>
</evidence>
<keyword evidence="6" id="KW-0812">Transmembrane</keyword>
<dbReference type="PROSITE" id="PS00284">
    <property type="entry name" value="SERPIN"/>
    <property type="match status" value="1"/>
</dbReference>
<keyword evidence="6" id="KW-1133">Transmembrane helix</keyword>
<name>A0A6G0TJM5_APHGL</name>
<dbReference type="CDD" id="cd00172">
    <property type="entry name" value="serpin"/>
    <property type="match status" value="1"/>
</dbReference>
<dbReference type="Proteomes" id="UP000475862">
    <property type="component" value="Unassembled WGS sequence"/>
</dbReference>
<evidence type="ECO:0000256" key="1">
    <source>
        <dbReference type="ARBA" id="ARBA00009500"/>
    </source>
</evidence>
<dbReference type="SUPFAM" id="SSF56574">
    <property type="entry name" value="Serpins"/>
    <property type="match status" value="1"/>
</dbReference>
<dbReference type="Pfam" id="PF00079">
    <property type="entry name" value="Serpin"/>
    <property type="match status" value="1"/>
</dbReference>
<evidence type="ECO:0000256" key="6">
    <source>
        <dbReference type="SAM" id="Phobius"/>
    </source>
</evidence>
<dbReference type="InterPro" id="IPR036186">
    <property type="entry name" value="Serpin_sf"/>
</dbReference>
<dbReference type="InterPro" id="IPR023796">
    <property type="entry name" value="Serpin_dom"/>
</dbReference>
<keyword evidence="9" id="KW-1185">Reference proteome</keyword>
<dbReference type="GO" id="GO:0005615">
    <property type="term" value="C:extracellular space"/>
    <property type="evidence" value="ECO:0007669"/>
    <property type="project" value="InterPro"/>
</dbReference>
<comment type="similarity">
    <text evidence="1 4">Belongs to the serpin family.</text>
</comment>
<reference evidence="8 9" key="1">
    <citation type="submission" date="2019-08" db="EMBL/GenBank/DDBJ databases">
        <title>The genome of the soybean aphid Biotype 1, its phylome, world population structure and adaptation to the North American continent.</title>
        <authorList>
            <person name="Giordano R."/>
            <person name="Donthu R.K."/>
            <person name="Hernandez A.G."/>
            <person name="Wright C.L."/>
            <person name="Zimin A.V."/>
        </authorList>
    </citation>
    <scope>NUCLEOTIDE SEQUENCE [LARGE SCALE GENOMIC DNA]</scope>
    <source>
        <tissue evidence="8">Whole aphids</tissue>
    </source>
</reference>
<dbReference type="AlphaFoldDB" id="A0A6G0TJM5"/>
<dbReference type="SMART" id="SM00093">
    <property type="entry name" value="SERPIN"/>
    <property type="match status" value="1"/>
</dbReference>
<keyword evidence="3" id="KW-0722">Serine protease inhibitor</keyword>
<evidence type="ECO:0000256" key="5">
    <source>
        <dbReference type="SAM" id="Coils"/>
    </source>
</evidence>
<dbReference type="InterPro" id="IPR000215">
    <property type="entry name" value="Serpin_fam"/>
</dbReference>
<keyword evidence="5" id="KW-0175">Coiled coil</keyword>
<keyword evidence="6" id="KW-0472">Membrane</keyword>
<dbReference type="PANTHER" id="PTHR11461">
    <property type="entry name" value="SERINE PROTEASE INHIBITOR, SERPIN"/>
    <property type="match status" value="1"/>
</dbReference>
<evidence type="ECO:0000256" key="3">
    <source>
        <dbReference type="ARBA" id="ARBA00022900"/>
    </source>
</evidence>
<dbReference type="EMBL" id="VYZN01000033">
    <property type="protein sequence ID" value="KAE9533626.1"/>
    <property type="molecule type" value="Genomic_DNA"/>
</dbReference>
<keyword evidence="2" id="KW-0646">Protease inhibitor</keyword>
<dbReference type="Gene3D" id="2.30.39.10">
    <property type="entry name" value="Alpha-1-antitrypsin, domain 1"/>
    <property type="match status" value="1"/>
</dbReference>
<dbReference type="GO" id="GO:0004867">
    <property type="term" value="F:serine-type endopeptidase inhibitor activity"/>
    <property type="evidence" value="ECO:0007669"/>
    <property type="project" value="UniProtKB-KW"/>
</dbReference>
<evidence type="ECO:0000313" key="8">
    <source>
        <dbReference type="EMBL" id="KAE9533626.1"/>
    </source>
</evidence>
<comment type="caution">
    <text evidence="8">The sequence shown here is derived from an EMBL/GenBank/DDBJ whole genome shotgun (WGS) entry which is preliminary data.</text>
</comment>
<dbReference type="PANTHER" id="PTHR11461:SF211">
    <property type="entry name" value="GH10112P-RELATED"/>
    <property type="match status" value="1"/>
</dbReference>
<proteinExistence type="inferred from homology"/>
<dbReference type="InterPro" id="IPR042185">
    <property type="entry name" value="Serpin_sf_2"/>
</dbReference>
<dbReference type="InterPro" id="IPR042178">
    <property type="entry name" value="Serpin_sf_1"/>
</dbReference>
<dbReference type="OrthoDB" id="671595at2759"/>
<accession>A0A6G0TJM5</accession>
<organism evidence="8 9">
    <name type="scientific">Aphis glycines</name>
    <name type="common">Soybean aphid</name>
    <dbReference type="NCBI Taxonomy" id="307491"/>
    <lineage>
        <taxon>Eukaryota</taxon>
        <taxon>Metazoa</taxon>
        <taxon>Ecdysozoa</taxon>
        <taxon>Arthropoda</taxon>
        <taxon>Hexapoda</taxon>
        <taxon>Insecta</taxon>
        <taxon>Pterygota</taxon>
        <taxon>Neoptera</taxon>
        <taxon>Paraneoptera</taxon>
        <taxon>Hemiptera</taxon>
        <taxon>Sternorrhyncha</taxon>
        <taxon>Aphidomorpha</taxon>
        <taxon>Aphidoidea</taxon>
        <taxon>Aphididae</taxon>
        <taxon>Aphidini</taxon>
        <taxon>Aphis</taxon>
        <taxon>Aphis</taxon>
    </lineage>
</organism>
<gene>
    <name evidence="8" type="ORF">AGLY_009064</name>
</gene>
<feature type="domain" description="Serpin" evidence="7">
    <location>
        <begin position="26"/>
        <end position="382"/>
    </location>
</feature>
<evidence type="ECO:0000256" key="2">
    <source>
        <dbReference type="ARBA" id="ARBA00022690"/>
    </source>
</evidence>
<feature type="coiled-coil region" evidence="5">
    <location>
        <begin position="72"/>
        <end position="99"/>
    </location>
</feature>